<accession>A0A5N5TDE3</accession>
<gene>
    <name evidence="1" type="ORF">Anas_07440</name>
</gene>
<sequence length="134" mass="16014">MKYKHHLHVLNCLHYVETLPLLRYETRTVTYRISEFDNVPRDFFFCQAKQFKERRARNTPNHVILMTILKSSLSYDSRNILCYAYLLFSIEFLVLPNFKKKKDLKGLKLSTRLICLYLYKSIVLLKLARFVSAS</sequence>
<protein>
    <submittedName>
        <fullName evidence="1">Uncharacterized protein</fullName>
    </submittedName>
</protein>
<name>A0A5N5TDE3_9CRUS</name>
<dbReference type="EMBL" id="SEYY01003500">
    <property type="protein sequence ID" value="KAB7504247.1"/>
    <property type="molecule type" value="Genomic_DNA"/>
</dbReference>
<organism evidence="1 2">
    <name type="scientific">Armadillidium nasatum</name>
    <dbReference type="NCBI Taxonomy" id="96803"/>
    <lineage>
        <taxon>Eukaryota</taxon>
        <taxon>Metazoa</taxon>
        <taxon>Ecdysozoa</taxon>
        <taxon>Arthropoda</taxon>
        <taxon>Crustacea</taxon>
        <taxon>Multicrustacea</taxon>
        <taxon>Malacostraca</taxon>
        <taxon>Eumalacostraca</taxon>
        <taxon>Peracarida</taxon>
        <taxon>Isopoda</taxon>
        <taxon>Oniscidea</taxon>
        <taxon>Crinocheta</taxon>
        <taxon>Armadillidiidae</taxon>
        <taxon>Armadillidium</taxon>
    </lineage>
</organism>
<reference evidence="1 2" key="1">
    <citation type="journal article" date="2019" name="PLoS Biol.">
        <title>Sex chromosomes control vertical transmission of feminizing Wolbachia symbionts in an isopod.</title>
        <authorList>
            <person name="Becking T."/>
            <person name="Chebbi M.A."/>
            <person name="Giraud I."/>
            <person name="Moumen B."/>
            <person name="Laverre T."/>
            <person name="Caubet Y."/>
            <person name="Peccoud J."/>
            <person name="Gilbert C."/>
            <person name="Cordaux R."/>
        </authorList>
    </citation>
    <scope>NUCLEOTIDE SEQUENCE [LARGE SCALE GENOMIC DNA]</scope>
    <source>
        <strain evidence="1">ANa2</strain>
        <tissue evidence="1">Whole body excluding digestive tract and cuticle</tissue>
    </source>
</reference>
<dbReference type="AlphaFoldDB" id="A0A5N5TDE3"/>
<evidence type="ECO:0000313" key="2">
    <source>
        <dbReference type="Proteomes" id="UP000326759"/>
    </source>
</evidence>
<proteinExistence type="predicted"/>
<keyword evidence="2" id="KW-1185">Reference proteome</keyword>
<comment type="caution">
    <text evidence="1">The sequence shown here is derived from an EMBL/GenBank/DDBJ whole genome shotgun (WGS) entry which is preliminary data.</text>
</comment>
<dbReference type="Proteomes" id="UP000326759">
    <property type="component" value="Unassembled WGS sequence"/>
</dbReference>
<evidence type="ECO:0000313" key="1">
    <source>
        <dbReference type="EMBL" id="KAB7504247.1"/>
    </source>
</evidence>